<feature type="domain" description="Aminotransferase class I/classII large" evidence="4">
    <location>
        <begin position="96"/>
        <end position="291"/>
    </location>
</feature>
<dbReference type="Gene3D" id="3.90.1150.10">
    <property type="entry name" value="Aspartate Aminotransferase, domain 1"/>
    <property type="match status" value="1"/>
</dbReference>
<keyword evidence="3" id="KW-0663">Pyridoxal phosphate</keyword>
<evidence type="ECO:0000256" key="3">
    <source>
        <dbReference type="ARBA" id="ARBA00022898"/>
    </source>
</evidence>
<dbReference type="InterPro" id="IPR050087">
    <property type="entry name" value="AON_synthase_class-II"/>
</dbReference>
<name>A0A3A8K2T0_9BACT</name>
<protein>
    <submittedName>
        <fullName evidence="5">Pyridoxal phosphate-dependent aminotransferase family protein</fullName>
    </submittedName>
</protein>
<keyword evidence="6" id="KW-1185">Reference proteome</keyword>
<comment type="cofactor">
    <cofactor evidence="1">
        <name>pyridoxal 5'-phosphate</name>
        <dbReference type="ChEBI" id="CHEBI:597326"/>
    </cofactor>
</comment>
<sequence>MDFTSALYLGLDHPSRTLAPWGQFTLGTPAVLEAPPGTVETAQALAELVGCERGMVARSTLHLFWDVFGGLGGRGQALYWDEGSYPVAQWGVERAAARGVPARNFPHHSPGALARLLARESRQGRRPVVVCDGWCPGCGALAPLDAYLEVVRAHGGLLILDDTQALGVFGVPEPGLPYGTGGGGSLRRFGLQGPDILWCGSLAKAFGVPMAVMAGGAKVVARYEELSETRVHCSPPSVADLHAAERAVAINLREGDVLREELARRVGHFRGRLRQAGLSAVGGLFPVQRLQFPPGVDPRKVHERLSQREIRTVLQRSRCGPEVSVSFILTARHRAAELDQAVEVLVEAVHGRHPGRTRHE</sequence>
<dbReference type="EMBL" id="RAWE01000133">
    <property type="protein sequence ID" value="RKG98764.1"/>
    <property type="molecule type" value="Genomic_DNA"/>
</dbReference>
<dbReference type="AlphaFoldDB" id="A0A3A8K2T0"/>
<dbReference type="GO" id="GO:0008710">
    <property type="term" value="F:8-amino-7-oxononanoate synthase activity"/>
    <property type="evidence" value="ECO:0007669"/>
    <property type="project" value="TreeGrafter"/>
</dbReference>
<dbReference type="Pfam" id="PF00155">
    <property type="entry name" value="Aminotran_1_2"/>
    <property type="match status" value="1"/>
</dbReference>
<dbReference type="InterPro" id="IPR015424">
    <property type="entry name" value="PyrdxlP-dep_Trfase"/>
</dbReference>
<comment type="caution">
    <text evidence="5">The sequence shown here is derived from an EMBL/GenBank/DDBJ whole genome shotgun (WGS) entry which is preliminary data.</text>
</comment>
<evidence type="ECO:0000313" key="5">
    <source>
        <dbReference type="EMBL" id="RKG98764.1"/>
    </source>
</evidence>
<gene>
    <name evidence="5" type="ORF">D7X32_28610</name>
</gene>
<dbReference type="SUPFAM" id="SSF53383">
    <property type="entry name" value="PLP-dependent transferases"/>
    <property type="match status" value="1"/>
</dbReference>
<reference evidence="6" key="1">
    <citation type="submission" date="2018-09" db="EMBL/GenBank/DDBJ databases">
        <authorList>
            <person name="Livingstone P.G."/>
            <person name="Whitworth D.E."/>
        </authorList>
    </citation>
    <scope>NUCLEOTIDE SEQUENCE [LARGE SCALE GENOMIC DNA]</scope>
    <source>
        <strain evidence="6">CA043D</strain>
    </source>
</reference>
<dbReference type="PANTHER" id="PTHR13693:SF100">
    <property type="entry name" value="8-AMINO-7-OXONONANOATE SYNTHASE"/>
    <property type="match status" value="1"/>
</dbReference>
<organism evidence="5 6">
    <name type="scientific">Corallococcus carmarthensis</name>
    <dbReference type="NCBI Taxonomy" id="2316728"/>
    <lineage>
        <taxon>Bacteria</taxon>
        <taxon>Pseudomonadati</taxon>
        <taxon>Myxococcota</taxon>
        <taxon>Myxococcia</taxon>
        <taxon>Myxococcales</taxon>
        <taxon>Cystobacterineae</taxon>
        <taxon>Myxococcaceae</taxon>
        <taxon>Corallococcus</taxon>
    </lineage>
</organism>
<evidence type="ECO:0000256" key="2">
    <source>
        <dbReference type="ARBA" id="ARBA00022679"/>
    </source>
</evidence>
<evidence type="ECO:0000256" key="1">
    <source>
        <dbReference type="ARBA" id="ARBA00001933"/>
    </source>
</evidence>
<dbReference type="InterPro" id="IPR015422">
    <property type="entry name" value="PyrdxlP-dep_Trfase_small"/>
</dbReference>
<dbReference type="InterPro" id="IPR004839">
    <property type="entry name" value="Aminotransferase_I/II_large"/>
</dbReference>
<keyword evidence="5" id="KW-0032">Aminotransferase</keyword>
<evidence type="ECO:0000259" key="4">
    <source>
        <dbReference type="Pfam" id="PF00155"/>
    </source>
</evidence>
<dbReference type="OrthoDB" id="5496437at2"/>
<dbReference type="GO" id="GO:0008483">
    <property type="term" value="F:transaminase activity"/>
    <property type="evidence" value="ECO:0007669"/>
    <property type="project" value="UniProtKB-KW"/>
</dbReference>
<dbReference type="GO" id="GO:0030170">
    <property type="term" value="F:pyridoxal phosphate binding"/>
    <property type="evidence" value="ECO:0007669"/>
    <property type="project" value="InterPro"/>
</dbReference>
<dbReference type="InterPro" id="IPR015421">
    <property type="entry name" value="PyrdxlP-dep_Trfase_major"/>
</dbReference>
<accession>A0A3A8K2T0</accession>
<dbReference type="GO" id="GO:0009102">
    <property type="term" value="P:biotin biosynthetic process"/>
    <property type="evidence" value="ECO:0007669"/>
    <property type="project" value="TreeGrafter"/>
</dbReference>
<dbReference type="Proteomes" id="UP000268313">
    <property type="component" value="Unassembled WGS sequence"/>
</dbReference>
<evidence type="ECO:0000313" key="6">
    <source>
        <dbReference type="Proteomes" id="UP000268313"/>
    </source>
</evidence>
<proteinExistence type="predicted"/>
<dbReference type="Gene3D" id="3.40.640.10">
    <property type="entry name" value="Type I PLP-dependent aspartate aminotransferase-like (Major domain)"/>
    <property type="match status" value="1"/>
</dbReference>
<dbReference type="PANTHER" id="PTHR13693">
    <property type="entry name" value="CLASS II AMINOTRANSFERASE/8-AMINO-7-OXONONANOATE SYNTHASE"/>
    <property type="match status" value="1"/>
</dbReference>
<keyword evidence="2 5" id="KW-0808">Transferase</keyword>